<gene>
    <name evidence="1" type="ORF">CSIM01_04424</name>
</gene>
<dbReference type="SUPFAM" id="SSF53335">
    <property type="entry name" value="S-adenosyl-L-methionine-dependent methyltransferases"/>
    <property type="match status" value="1"/>
</dbReference>
<dbReference type="Proteomes" id="UP000070328">
    <property type="component" value="Unassembled WGS sequence"/>
</dbReference>
<evidence type="ECO:0008006" key="3">
    <source>
        <dbReference type="Google" id="ProtNLM"/>
    </source>
</evidence>
<accession>A0A135T7J5</accession>
<dbReference type="InterPro" id="IPR029063">
    <property type="entry name" value="SAM-dependent_MTases_sf"/>
</dbReference>
<evidence type="ECO:0000313" key="1">
    <source>
        <dbReference type="EMBL" id="KXH44120.1"/>
    </source>
</evidence>
<keyword evidence="2" id="KW-1185">Reference proteome</keyword>
<dbReference type="EMBL" id="JFBX01000255">
    <property type="protein sequence ID" value="KXH44120.1"/>
    <property type="molecule type" value="Genomic_DNA"/>
</dbReference>
<reference evidence="1 2" key="1">
    <citation type="submission" date="2014-02" db="EMBL/GenBank/DDBJ databases">
        <title>The genome sequence of Colletotrichum simmondsii CBS122122.</title>
        <authorList>
            <person name="Baroncelli R."/>
            <person name="Thon M.R."/>
        </authorList>
    </citation>
    <scope>NUCLEOTIDE SEQUENCE [LARGE SCALE GENOMIC DNA]</scope>
    <source>
        <strain evidence="1 2">CBS122122</strain>
    </source>
</reference>
<protein>
    <recommendedName>
        <fullName evidence="3">TAM domain methyltransferase</fullName>
    </recommendedName>
</protein>
<dbReference type="AlphaFoldDB" id="A0A135T7J5"/>
<dbReference type="CDD" id="cd02440">
    <property type="entry name" value="AdoMet_MTases"/>
    <property type="match status" value="1"/>
</dbReference>
<comment type="caution">
    <text evidence="1">The sequence shown here is derived from an EMBL/GenBank/DDBJ whole genome shotgun (WGS) entry which is preliminary data.</text>
</comment>
<name>A0A135T7J5_9PEZI</name>
<evidence type="ECO:0000313" key="2">
    <source>
        <dbReference type="Proteomes" id="UP000070328"/>
    </source>
</evidence>
<sequence length="119" mass="13414">MFILTFDNRLGSAPVNSKDTDIKAKRVLDIGTGSGIWAVDFAVEHPESEIDDIEEAWAFSKPFDYIHSRLMTSSIGDWQEYIQKCFDNLNPNGYLELDEVDLYCKSDDGTLADDAAWPS</sequence>
<proteinExistence type="predicted"/>
<dbReference type="Pfam" id="PF13489">
    <property type="entry name" value="Methyltransf_23"/>
    <property type="match status" value="1"/>
</dbReference>
<organism evidence="1 2">
    <name type="scientific">Colletotrichum simmondsii</name>
    <dbReference type="NCBI Taxonomy" id="703756"/>
    <lineage>
        <taxon>Eukaryota</taxon>
        <taxon>Fungi</taxon>
        <taxon>Dikarya</taxon>
        <taxon>Ascomycota</taxon>
        <taxon>Pezizomycotina</taxon>
        <taxon>Sordariomycetes</taxon>
        <taxon>Hypocreomycetidae</taxon>
        <taxon>Glomerellales</taxon>
        <taxon>Glomerellaceae</taxon>
        <taxon>Colletotrichum</taxon>
        <taxon>Colletotrichum acutatum species complex</taxon>
    </lineage>
</organism>
<dbReference type="Gene3D" id="3.40.50.150">
    <property type="entry name" value="Vaccinia Virus protein VP39"/>
    <property type="match status" value="1"/>
</dbReference>